<dbReference type="PANTHER" id="PTHR43622:SF7">
    <property type="entry name" value="3-DEHYDROQUINATE SYNTHASE, CHLOROPLASTIC"/>
    <property type="match status" value="1"/>
</dbReference>
<dbReference type="NCBIfam" id="TIGR01357">
    <property type="entry name" value="aroB"/>
    <property type="match status" value="1"/>
</dbReference>
<sequence>MKTLEVPLQERSYPIYIGPGLLGASELIQKHISNRQVMIVTSEKVAPLYLQAVQKALKDVQCDVVILPDGEANKTLTVLERIFDQLIEKKHHRSTTMVALGGGMIGDMTGFAASCYQRGVPFLQIPTTLLAQVDASVGGKTAVNHKSAKNMIGAFYQPQCVITDINTLATLSDRELRAGIAEIIKSALIQDDAFITWLEENMTALLERDEQALVYAIGKACEIKADIVSQDEREQGVRAYLNLGHTFGHALEQN</sequence>
<gene>
    <name evidence="13" type="ORF">S01H4_18608</name>
</gene>
<evidence type="ECO:0000256" key="9">
    <source>
        <dbReference type="ARBA" id="ARBA00023141"/>
    </source>
</evidence>
<dbReference type="GO" id="GO:0005737">
    <property type="term" value="C:cytoplasm"/>
    <property type="evidence" value="ECO:0007669"/>
    <property type="project" value="InterPro"/>
</dbReference>
<dbReference type="Pfam" id="PF01761">
    <property type="entry name" value="DHQ_synthase"/>
    <property type="match status" value="1"/>
</dbReference>
<evidence type="ECO:0000259" key="11">
    <source>
        <dbReference type="Pfam" id="PF01761"/>
    </source>
</evidence>
<dbReference type="EC" id="4.2.3.4" evidence="5"/>
<reference evidence="13" key="1">
    <citation type="journal article" date="2014" name="Front. Microbiol.">
        <title>High frequency of phylogenetically diverse reductive dehalogenase-homologous genes in deep subseafloor sedimentary metagenomes.</title>
        <authorList>
            <person name="Kawai M."/>
            <person name="Futagami T."/>
            <person name="Toyoda A."/>
            <person name="Takaki Y."/>
            <person name="Nishi S."/>
            <person name="Hori S."/>
            <person name="Arai W."/>
            <person name="Tsubouchi T."/>
            <person name="Morono Y."/>
            <person name="Uchiyama I."/>
            <person name="Ito T."/>
            <person name="Fujiyama A."/>
            <person name="Inagaki F."/>
            <person name="Takami H."/>
        </authorList>
    </citation>
    <scope>NUCLEOTIDE SEQUENCE</scope>
    <source>
        <strain evidence="13">Expedition CK06-06</strain>
    </source>
</reference>
<dbReference type="GO" id="GO:0046872">
    <property type="term" value="F:metal ion binding"/>
    <property type="evidence" value="ECO:0007669"/>
    <property type="project" value="UniProtKB-KW"/>
</dbReference>
<comment type="pathway">
    <text evidence="3">Metabolic intermediate biosynthesis; chorismate biosynthesis; chorismate from D-erythrose 4-phosphate and phosphoenolpyruvate: step 2/7.</text>
</comment>
<evidence type="ECO:0000256" key="10">
    <source>
        <dbReference type="ARBA" id="ARBA00023239"/>
    </source>
</evidence>
<protein>
    <recommendedName>
        <fullName evidence="5">3-dehydroquinate synthase</fullName>
        <ecNumber evidence="5">4.2.3.4</ecNumber>
    </recommendedName>
</protein>
<dbReference type="InterPro" id="IPR030960">
    <property type="entry name" value="DHQS/DOIS_N"/>
</dbReference>
<keyword evidence="7" id="KW-0479">Metal-binding</keyword>
<dbReference type="GO" id="GO:0008652">
    <property type="term" value="P:amino acid biosynthetic process"/>
    <property type="evidence" value="ECO:0007669"/>
    <property type="project" value="UniProtKB-KW"/>
</dbReference>
<evidence type="ECO:0000256" key="2">
    <source>
        <dbReference type="ARBA" id="ARBA00001911"/>
    </source>
</evidence>
<dbReference type="InterPro" id="IPR016037">
    <property type="entry name" value="DHQ_synth_AroB"/>
</dbReference>
<keyword evidence="10" id="KW-0456">Lyase</keyword>
<dbReference type="Pfam" id="PF24621">
    <property type="entry name" value="DHQS_C"/>
    <property type="match status" value="1"/>
</dbReference>
<evidence type="ECO:0000313" key="13">
    <source>
        <dbReference type="EMBL" id="GAG70990.1"/>
    </source>
</evidence>
<keyword evidence="6" id="KW-0028">Amino-acid biosynthesis</keyword>
<comment type="similarity">
    <text evidence="4">Belongs to the sugar phosphate cyclases superfamily. Dehydroquinate synthase family.</text>
</comment>
<feature type="non-terminal residue" evidence="13">
    <location>
        <position position="254"/>
    </location>
</feature>
<dbReference type="PANTHER" id="PTHR43622">
    <property type="entry name" value="3-DEHYDROQUINATE SYNTHASE"/>
    <property type="match status" value="1"/>
</dbReference>
<comment type="catalytic activity">
    <reaction evidence="1">
        <text>7-phospho-2-dehydro-3-deoxy-D-arabino-heptonate = 3-dehydroquinate + phosphate</text>
        <dbReference type="Rhea" id="RHEA:21968"/>
        <dbReference type="ChEBI" id="CHEBI:32364"/>
        <dbReference type="ChEBI" id="CHEBI:43474"/>
        <dbReference type="ChEBI" id="CHEBI:58394"/>
        <dbReference type="EC" id="4.2.3.4"/>
    </reaction>
</comment>
<name>X0ZMP3_9ZZZZ</name>
<feature type="domain" description="3-dehydroquinate synthase N-terminal" evidence="11">
    <location>
        <begin position="65"/>
        <end position="177"/>
    </location>
</feature>
<dbReference type="Gene3D" id="3.40.50.1970">
    <property type="match status" value="1"/>
</dbReference>
<accession>X0ZMP3</accession>
<feature type="domain" description="3-dehydroquinate synthase C-terminal" evidence="12">
    <location>
        <begin position="179"/>
        <end position="253"/>
    </location>
</feature>
<evidence type="ECO:0000259" key="12">
    <source>
        <dbReference type="Pfam" id="PF24621"/>
    </source>
</evidence>
<evidence type="ECO:0000256" key="7">
    <source>
        <dbReference type="ARBA" id="ARBA00022723"/>
    </source>
</evidence>
<evidence type="ECO:0000256" key="8">
    <source>
        <dbReference type="ARBA" id="ARBA00023027"/>
    </source>
</evidence>
<evidence type="ECO:0000256" key="6">
    <source>
        <dbReference type="ARBA" id="ARBA00022605"/>
    </source>
</evidence>
<dbReference type="InterPro" id="IPR050071">
    <property type="entry name" value="Dehydroquinate_synthase"/>
</dbReference>
<dbReference type="CDD" id="cd08195">
    <property type="entry name" value="DHQS"/>
    <property type="match status" value="1"/>
</dbReference>
<comment type="cofactor">
    <cofactor evidence="2">
        <name>NAD(+)</name>
        <dbReference type="ChEBI" id="CHEBI:57540"/>
    </cofactor>
</comment>
<evidence type="ECO:0000256" key="4">
    <source>
        <dbReference type="ARBA" id="ARBA00005412"/>
    </source>
</evidence>
<keyword evidence="8" id="KW-0520">NAD</keyword>
<comment type="caution">
    <text evidence="13">The sequence shown here is derived from an EMBL/GenBank/DDBJ whole genome shotgun (WGS) entry which is preliminary data.</text>
</comment>
<organism evidence="13">
    <name type="scientific">marine sediment metagenome</name>
    <dbReference type="NCBI Taxonomy" id="412755"/>
    <lineage>
        <taxon>unclassified sequences</taxon>
        <taxon>metagenomes</taxon>
        <taxon>ecological metagenomes</taxon>
    </lineage>
</organism>
<evidence type="ECO:0000256" key="1">
    <source>
        <dbReference type="ARBA" id="ARBA00001393"/>
    </source>
</evidence>
<dbReference type="GO" id="GO:0003856">
    <property type="term" value="F:3-dehydroquinate synthase activity"/>
    <property type="evidence" value="ECO:0007669"/>
    <property type="project" value="UniProtKB-EC"/>
</dbReference>
<dbReference type="FunFam" id="3.40.50.1970:FF:000001">
    <property type="entry name" value="3-dehydroquinate synthase"/>
    <property type="match status" value="1"/>
</dbReference>
<proteinExistence type="inferred from homology"/>
<dbReference type="AlphaFoldDB" id="X0ZMP3"/>
<evidence type="ECO:0000256" key="3">
    <source>
        <dbReference type="ARBA" id="ARBA00004661"/>
    </source>
</evidence>
<dbReference type="SUPFAM" id="SSF56796">
    <property type="entry name" value="Dehydroquinate synthase-like"/>
    <property type="match status" value="1"/>
</dbReference>
<dbReference type="GO" id="GO:0009073">
    <property type="term" value="P:aromatic amino acid family biosynthetic process"/>
    <property type="evidence" value="ECO:0007669"/>
    <property type="project" value="UniProtKB-KW"/>
</dbReference>
<evidence type="ECO:0000256" key="5">
    <source>
        <dbReference type="ARBA" id="ARBA00013031"/>
    </source>
</evidence>
<keyword evidence="9" id="KW-0057">Aromatic amino acid biosynthesis</keyword>
<dbReference type="EMBL" id="BART01008255">
    <property type="protein sequence ID" value="GAG70990.1"/>
    <property type="molecule type" value="Genomic_DNA"/>
</dbReference>
<dbReference type="Gene3D" id="1.20.1090.10">
    <property type="entry name" value="Dehydroquinate synthase-like - alpha domain"/>
    <property type="match status" value="1"/>
</dbReference>
<dbReference type="InterPro" id="IPR056179">
    <property type="entry name" value="DHQS_C"/>
</dbReference>